<evidence type="ECO:0000313" key="3">
    <source>
        <dbReference type="Proteomes" id="UP000238823"/>
    </source>
</evidence>
<gene>
    <name evidence="2" type="ORF">ENSA7_06560</name>
</gene>
<feature type="region of interest" description="Disordered" evidence="1">
    <location>
        <begin position="188"/>
        <end position="249"/>
    </location>
</feature>
<dbReference type="Proteomes" id="UP000238823">
    <property type="component" value="Unassembled WGS sequence"/>
</dbReference>
<feature type="compositionally biased region" description="Low complexity" evidence="1">
    <location>
        <begin position="208"/>
        <end position="224"/>
    </location>
</feature>
<name>A0A2S9YWY0_9BACT</name>
<sequence>MLYTPSPMLDDTRMPNSHGGLVFPLDMFRPTMLAAALAEGLIAHARNILDAKLELVRHPEVQLVLARITGSVIGDDPAAFWRENVELGVIASQVLPRQAFLYWVAGEPNPRQGFVVTQRGQVLGAQDATPDQLPPEATAADWPVAQLLKQLQIEPDELASGFAGGPRVELSLIEPEGDDRALLMTLVGQPPEDGEAGDDGELGDDADPGAPAPSAQPGATPPAAKRVSVEDDKKRRAAEHQAELDARQAKADSIRADLPYVIDELGIVVAPKGAELADTDILRAYLIPSVEGELPAGIDRELRPQLQGKRVDFAVGVEFLSEMFAIDGPLTKAVFEQQSQPRTIGGAEVRVLEVLGPRLGRGSFVRRGAAGVFVSRSPELALPDALILELLGDA</sequence>
<evidence type="ECO:0000313" key="2">
    <source>
        <dbReference type="EMBL" id="PRQ09598.1"/>
    </source>
</evidence>
<comment type="caution">
    <text evidence="2">The sequence shown here is derived from an EMBL/GenBank/DDBJ whole genome shotgun (WGS) entry which is preliminary data.</text>
</comment>
<accession>A0A2S9YWY0</accession>
<evidence type="ECO:0000256" key="1">
    <source>
        <dbReference type="SAM" id="MobiDB-lite"/>
    </source>
</evidence>
<protein>
    <submittedName>
        <fullName evidence="2">Uncharacterized protein</fullName>
    </submittedName>
</protein>
<dbReference type="EMBL" id="PVNL01000015">
    <property type="protein sequence ID" value="PRQ09598.1"/>
    <property type="molecule type" value="Genomic_DNA"/>
</dbReference>
<organism evidence="2 3">
    <name type="scientific">Enhygromyxa salina</name>
    <dbReference type="NCBI Taxonomy" id="215803"/>
    <lineage>
        <taxon>Bacteria</taxon>
        <taxon>Pseudomonadati</taxon>
        <taxon>Myxococcota</taxon>
        <taxon>Polyangia</taxon>
        <taxon>Nannocystales</taxon>
        <taxon>Nannocystaceae</taxon>
        <taxon>Enhygromyxa</taxon>
    </lineage>
</organism>
<dbReference type="AlphaFoldDB" id="A0A2S9YWY0"/>
<proteinExistence type="predicted"/>
<reference evidence="2 3" key="1">
    <citation type="submission" date="2018-03" db="EMBL/GenBank/DDBJ databases">
        <title>Draft Genome Sequences of the Obligatory Marine Myxobacteria Enhygromyxa salina SWB007.</title>
        <authorList>
            <person name="Poehlein A."/>
            <person name="Moghaddam J.A."/>
            <person name="Harms H."/>
            <person name="Alanjari M."/>
            <person name="Koenig G.M."/>
            <person name="Daniel R."/>
            <person name="Schaeberle T.F."/>
        </authorList>
    </citation>
    <scope>NUCLEOTIDE SEQUENCE [LARGE SCALE GENOMIC DNA]</scope>
    <source>
        <strain evidence="2 3">SWB007</strain>
    </source>
</reference>
<feature type="compositionally biased region" description="Basic and acidic residues" evidence="1">
    <location>
        <begin position="227"/>
        <end position="249"/>
    </location>
</feature>
<feature type="compositionally biased region" description="Acidic residues" evidence="1">
    <location>
        <begin position="192"/>
        <end position="207"/>
    </location>
</feature>